<keyword evidence="4" id="KW-1185">Reference proteome</keyword>
<organism evidence="3 4">
    <name type="scientific">Amycolatopsis iheyensis</name>
    <dbReference type="NCBI Taxonomy" id="2945988"/>
    <lineage>
        <taxon>Bacteria</taxon>
        <taxon>Bacillati</taxon>
        <taxon>Actinomycetota</taxon>
        <taxon>Actinomycetes</taxon>
        <taxon>Pseudonocardiales</taxon>
        <taxon>Pseudonocardiaceae</taxon>
        <taxon>Amycolatopsis</taxon>
    </lineage>
</organism>
<dbReference type="PANTHER" id="PTHR47691">
    <property type="entry name" value="REGULATOR-RELATED"/>
    <property type="match status" value="1"/>
</dbReference>
<dbReference type="InterPro" id="IPR019734">
    <property type="entry name" value="TPR_rpt"/>
</dbReference>
<dbReference type="Gene3D" id="1.25.40.10">
    <property type="entry name" value="Tetratricopeptide repeat domain"/>
    <property type="match status" value="1"/>
</dbReference>
<keyword evidence="1" id="KW-0802">TPR repeat</keyword>
<dbReference type="RefSeq" id="WP_257922228.1">
    <property type="nucleotide sequence ID" value="NZ_JAMXQV010000012.1"/>
</dbReference>
<dbReference type="PANTHER" id="PTHR47691:SF3">
    <property type="entry name" value="HTH-TYPE TRANSCRIPTIONAL REGULATOR RV0890C-RELATED"/>
    <property type="match status" value="1"/>
</dbReference>
<dbReference type="AlphaFoldDB" id="A0A9X2ND81"/>
<dbReference type="SUPFAM" id="SSF52540">
    <property type="entry name" value="P-loop containing nucleoside triphosphate hydrolases"/>
    <property type="match status" value="1"/>
</dbReference>
<comment type="caution">
    <text evidence="3">The sequence shown here is derived from an EMBL/GenBank/DDBJ whole genome shotgun (WGS) entry which is preliminary data.</text>
</comment>
<dbReference type="InterPro" id="IPR011990">
    <property type="entry name" value="TPR-like_helical_dom_sf"/>
</dbReference>
<reference evidence="3" key="1">
    <citation type="submission" date="2022-06" db="EMBL/GenBank/DDBJ databases">
        <title>Amycolatopsis iheyaensis sp. nov., a new species of the genus Amycolatopsis isolated from soil in Iheya island, Japan.</title>
        <authorList>
            <person name="Ngamcharungchit C."/>
            <person name="Kanto H."/>
            <person name="Take A."/>
            <person name="Intra B."/>
            <person name="Matsumoto A."/>
            <person name="Panbangred W."/>
            <person name="Inahashi Y."/>
        </authorList>
    </citation>
    <scope>NUCLEOTIDE SEQUENCE</scope>
    <source>
        <strain evidence="3">OK19-0408</strain>
    </source>
</reference>
<name>A0A9X2ND81_9PSEU</name>
<feature type="compositionally biased region" description="Pro residues" evidence="2">
    <location>
        <begin position="48"/>
        <end position="66"/>
    </location>
</feature>
<dbReference type="SUPFAM" id="SSF48452">
    <property type="entry name" value="TPR-like"/>
    <property type="match status" value="1"/>
</dbReference>
<accession>A0A9X2ND81</accession>
<dbReference type="PRINTS" id="PR00364">
    <property type="entry name" value="DISEASERSIST"/>
</dbReference>
<dbReference type="PROSITE" id="PS50005">
    <property type="entry name" value="TPR"/>
    <property type="match status" value="1"/>
</dbReference>
<dbReference type="Proteomes" id="UP001144096">
    <property type="component" value="Unassembled WGS sequence"/>
</dbReference>
<feature type="compositionally biased region" description="Gly residues" evidence="2">
    <location>
        <begin position="1"/>
        <end position="11"/>
    </location>
</feature>
<dbReference type="SMART" id="SM00028">
    <property type="entry name" value="TPR"/>
    <property type="match status" value="4"/>
</dbReference>
<dbReference type="Pfam" id="PF13424">
    <property type="entry name" value="TPR_12"/>
    <property type="match status" value="1"/>
</dbReference>
<dbReference type="InterPro" id="IPR027417">
    <property type="entry name" value="P-loop_NTPase"/>
</dbReference>
<dbReference type="EMBL" id="JAMXQV010000012">
    <property type="protein sequence ID" value="MCR6485637.1"/>
    <property type="molecule type" value="Genomic_DNA"/>
</dbReference>
<gene>
    <name evidence="3" type="ORF">M8542_22690</name>
</gene>
<feature type="region of interest" description="Disordered" evidence="2">
    <location>
        <begin position="1"/>
        <end position="71"/>
    </location>
</feature>
<dbReference type="Gene3D" id="3.40.50.300">
    <property type="entry name" value="P-loop containing nucleotide triphosphate hydrolases"/>
    <property type="match status" value="1"/>
</dbReference>
<sequence length="722" mass="77571">MNGVSEGGRGAARGADEQETARPPGTARLPGVPAQHGAADPEPTAAVPDPPLPLPGSPRQLPPPPAHFVSRSDELSDLDALTGSGSGSRAQVVVVVGPGGVGKTALAVTWASGHAHRYPDGQLYTDLRGFSADTAVAPEEVLGVFLRALGVAPERVPAGLAEQVGLYRTVTAGRRLLVVLDNAVSTAQVRSLIPASAGCAVVVTSRLRLDGLLADGARFVDVAPLPREDAIALLTRTVGPDRADVEPAEVAELAELCGRFPITLRVAAARLAARPRWPVSRVVARLRDERSRLATLSRLAGAEDSATAAFDWSYRELPEHAALLYRLAAEVPGPEFTAGLAAAVTGLRDDVVRDALELLVDASLLEEADLDRYRFHDLVRLHARAQRDEARFEAVPRAARWYLRELTRANLVVIPARWRVSPVADEVRAEPAPFADDGAALDWLAGQLPNVLPLLEEAVADRHDEIAWQLCEALWELLLYRKHYPEWLRSHELGITAAQRCHDRVAESRLRYQLGRACFDLGQLEPAERETRWAAELAREAHDRRNESAALEQLGMVAQARGDFDAAVVLFADSLRIEEELGIERGVAARHWRIGEALLRAGRETAAARHLEAAAQVFTEIGDDKGAARAAIGLARIDARSGRPDGAIRRLEHARGVLGRLGSAVHEANVLLALAEVAEADDQRGRARAYLAEAVELLADVGGAALERARAALEAADRGEGT</sequence>
<evidence type="ECO:0000313" key="4">
    <source>
        <dbReference type="Proteomes" id="UP001144096"/>
    </source>
</evidence>
<dbReference type="GO" id="GO:0043531">
    <property type="term" value="F:ADP binding"/>
    <property type="evidence" value="ECO:0007669"/>
    <property type="project" value="InterPro"/>
</dbReference>
<evidence type="ECO:0000256" key="2">
    <source>
        <dbReference type="SAM" id="MobiDB-lite"/>
    </source>
</evidence>
<evidence type="ECO:0000313" key="3">
    <source>
        <dbReference type="EMBL" id="MCR6485637.1"/>
    </source>
</evidence>
<protein>
    <submittedName>
        <fullName evidence="3">Tetratricopeptide repeat protein</fullName>
    </submittedName>
</protein>
<proteinExistence type="predicted"/>
<evidence type="ECO:0000256" key="1">
    <source>
        <dbReference type="PROSITE-ProRule" id="PRU00339"/>
    </source>
</evidence>
<feature type="repeat" description="TPR" evidence="1">
    <location>
        <begin position="548"/>
        <end position="581"/>
    </location>
</feature>